<accession>A0AAU7KPX8</accession>
<dbReference type="Pfam" id="PF13692">
    <property type="entry name" value="Glyco_trans_1_4"/>
    <property type="match status" value="1"/>
</dbReference>
<dbReference type="PANTHER" id="PTHR12526:SF638">
    <property type="entry name" value="SPORE COAT PROTEIN SA"/>
    <property type="match status" value="1"/>
</dbReference>
<proteinExistence type="predicted"/>
<organism evidence="2">
    <name type="scientific">Halomonas sp. H10-59</name>
    <dbReference type="NCBI Taxonomy" id="2950874"/>
    <lineage>
        <taxon>Bacteria</taxon>
        <taxon>Pseudomonadati</taxon>
        <taxon>Pseudomonadota</taxon>
        <taxon>Gammaproteobacteria</taxon>
        <taxon>Oceanospirillales</taxon>
        <taxon>Halomonadaceae</taxon>
        <taxon>Halomonas</taxon>
    </lineage>
</organism>
<dbReference type="CDD" id="cd03808">
    <property type="entry name" value="GT4_CapM-like"/>
    <property type="match status" value="1"/>
</dbReference>
<dbReference type="Pfam" id="PF13579">
    <property type="entry name" value="Glyco_trans_4_4"/>
    <property type="match status" value="1"/>
</dbReference>
<evidence type="ECO:0000313" key="2">
    <source>
        <dbReference type="EMBL" id="XBO73636.1"/>
    </source>
</evidence>
<name>A0AAU7KPX8_9GAMM</name>
<dbReference type="PANTHER" id="PTHR12526">
    <property type="entry name" value="GLYCOSYLTRANSFERASE"/>
    <property type="match status" value="1"/>
</dbReference>
<dbReference type="AlphaFoldDB" id="A0AAU7KPX8"/>
<sequence>MIKRLLMVASYPESIVGFRGELIREMVARGIEVHVAAPVGGRGATGDAGGEGDAERSAASSRLKASLEALGATLHDIPLSRTGMNPLADLKTLVALMKLMLRVRPDGLFAYTIKPVVYGALAAWVLGVRQRTLLVTGLGYAFTGTQEGTQGGAQGGNKRRLIKALVRRLYRVALGRAHMVLFQNPDDRRLFIEEGILLDTTASRVINGSGVDLAHFSPVAPATEPVSFLLIARLLGDKGVREYAEAATRIRQRHPQVRFRLAGWLDDNPDSIAAHELQTWIDDGAIEYLGRLDDVRPAIAECSVYVLPSYREGTPRTVLEAMALGRAVVTTDAPGCRETVAPGVNGYLVEVKDVDALCLALQRYLETPALIVQHGQASRARAEERYDVHRVNHSILDAMGVETASSCPAGLDPSVVR</sequence>
<dbReference type="SUPFAM" id="SSF53756">
    <property type="entry name" value="UDP-Glycosyltransferase/glycogen phosphorylase"/>
    <property type="match status" value="1"/>
</dbReference>
<dbReference type="GO" id="GO:0016757">
    <property type="term" value="F:glycosyltransferase activity"/>
    <property type="evidence" value="ECO:0007669"/>
    <property type="project" value="UniProtKB-ARBA"/>
</dbReference>
<reference evidence="2" key="1">
    <citation type="submission" date="2022-06" db="EMBL/GenBank/DDBJ databases">
        <title>A novel DMS-producing enzyme.</title>
        <authorList>
            <person name="Zhang Y."/>
        </authorList>
    </citation>
    <scope>NUCLEOTIDE SEQUENCE</scope>
    <source>
        <strain evidence="2">H10-59</strain>
    </source>
</reference>
<protein>
    <submittedName>
        <fullName evidence="2">Glycosyltransferase family 4 protein</fullName>
    </submittedName>
</protein>
<dbReference type="RefSeq" id="WP_213227200.1">
    <property type="nucleotide sequence ID" value="NZ_CP098828.1"/>
</dbReference>
<gene>
    <name evidence="2" type="ORF">NFG57_12415</name>
</gene>
<dbReference type="Gene3D" id="3.40.50.2000">
    <property type="entry name" value="Glycogen Phosphorylase B"/>
    <property type="match status" value="2"/>
</dbReference>
<dbReference type="EMBL" id="CP098828">
    <property type="protein sequence ID" value="XBO73636.1"/>
    <property type="molecule type" value="Genomic_DNA"/>
</dbReference>
<dbReference type="InterPro" id="IPR028098">
    <property type="entry name" value="Glyco_trans_4-like_N"/>
</dbReference>
<feature type="domain" description="Glycosyltransferase subfamily 4-like N-terminal" evidence="1">
    <location>
        <begin position="21"/>
        <end position="196"/>
    </location>
</feature>
<evidence type="ECO:0000259" key="1">
    <source>
        <dbReference type="Pfam" id="PF13579"/>
    </source>
</evidence>